<evidence type="ECO:0000256" key="1">
    <source>
        <dbReference type="ARBA" id="ARBA00006763"/>
    </source>
</evidence>
<dbReference type="EMBL" id="FOCC01000004">
    <property type="protein sequence ID" value="SEM53171.1"/>
    <property type="molecule type" value="Genomic_DNA"/>
</dbReference>
<keyword evidence="2" id="KW-0378">Hydrolase</keyword>
<comment type="caution">
    <text evidence="3">The sequence shown here is derived from an EMBL/GenBank/DDBJ whole genome shotgun (WGS) entry which is preliminary data.</text>
</comment>
<keyword evidence="2" id="KW-0203">Cytokinin biosynthesis</keyword>
<dbReference type="Gene3D" id="3.40.50.450">
    <property type="match status" value="1"/>
</dbReference>
<dbReference type="NCBIfam" id="TIGR00730">
    <property type="entry name" value="Rossman fold protein, TIGR00730 family"/>
    <property type="match status" value="1"/>
</dbReference>
<sequence length="194" mass="21696">MAVYADKKVCVFCGSNVGDDLKMPVKMQQLANYLCAHNDTLVYGGGRLGLMGKIYQDIIAQGGKVIGVIPEILKDHAVRPVGQTTLYYVSDMSARKQKMIDEADCFVVFPGGLGTMEEFFQVYSWFQLGLVQKPIILVNLDGYYDDLLKFLQHSAKTGFMPKANVEALIVGNDFEALFEKAADFKYVKANKWRN</sequence>
<dbReference type="Pfam" id="PF03641">
    <property type="entry name" value="Lysine_decarbox"/>
    <property type="match status" value="1"/>
</dbReference>
<dbReference type="PANTHER" id="PTHR31223:SF70">
    <property type="entry name" value="LOG FAMILY PROTEIN YJL055W"/>
    <property type="match status" value="1"/>
</dbReference>
<proteinExistence type="inferred from homology"/>
<dbReference type="Proteomes" id="UP000182089">
    <property type="component" value="Unassembled WGS sequence"/>
</dbReference>
<dbReference type="EC" id="3.2.2.n1" evidence="2"/>
<gene>
    <name evidence="3" type="ORF">SAMN05216431_10410</name>
</gene>
<dbReference type="InterPro" id="IPR005269">
    <property type="entry name" value="LOG"/>
</dbReference>
<protein>
    <recommendedName>
        <fullName evidence="2">Cytokinin riboside 5'-monophosphate phosphoribohydrolase</fullName>
        <ecNumber evidence="2">3.2.2.n1</ecNumber>
    </recommendedName>
</protein>
<dbReference type="SUPFAM" id="SSF102405">
    <property type="entry name" value="MCP/YpsA-like"/>
    <property type="match status" value="1"/>
</dbReference>
<dbReference type="InterPro" id="IPR031100">
    <property type="entry name" value="LOG_fam"/>
</dbReference>
<evidence type="ECO:0000256" key="2">
    <source>
        <dbReference type="RuleBase" id="RU363015"/>
    </source>
</evidence>
<accession>A0ABY1AAH8</accession>
<comment type="similarity">
    <text evidence="1 2">Belongs to the LOG family.</text>
</comment>
<dbReference type="PANTHER" id="PTHR31223">
    <property type="entry name" value="LOG FAMILY PROTEIN YJL055W"/>
    <property type="match status" value="1"/>
</dbReference>
<name>A0ABY1AAH8_9LACO</name>
<organism evidence="3 4">
    <name type="scientific">Ligilactobacillus ruminis</name>
    <dbReference type="NCBI Taxonomy" id="1623"/>
    <lineage>
        <taxon>Bacteria</taxon>
        <taxon>Bacillati</taxon>
        <taxon>Bacillota</taxon>
        <taxon>Bacilli</taxon>
        <taxon>Lactobacillales</taxon>
        <taxon>Lactobacillaceae</taxon>
        <taxon>Ligilactobacillus</taxon>
    </lineage>
</organism>
<evidence type="ECO:0000313" key="3">
    <source>
        <dbReference type="EMBL" id="SEM53171.1"/>
    </source>
</evidence>
<evidence type="ECO:0000313" key="4">
    <source>
        <dbReference type="Proteomes" id="UP000182089"/>
    </source>
</evidence>
<reference evidence="3 4" key="1">
    <citation type="submission" date="2016-10" db="EMBL/GenBank/DDBJ databases">
        <authorList>
            <person name="Varghese N."/>
            <person name="Submissions S."/>
        </authorList>
    </citation>
    <scope>NUCLEOTIDE SEQUENCE [LARGE SCALE GENOMIC DNA]</scope>
    <source>
        <strain evidence="3 4">WC1T17</strain>
    </source>
</reference>